<gene>
    <name evidence="2" type="ORF">WI41_17785</name>
</gene>
<dbReference type="Proteomes" id="UP000056450">
    <property type="component" value="Unassembled WGS sequence"/>
</dbReference>
<reference evidence="2 3" key="1">
    <citation type="submission" date="2015-11" db="EMBL/GenBank/DDBJ databases">
        <title>Expanding the genomic diversity of Burkholderia species for the development of highly accurate diagnostics.</title>
        <authorList>
            <person name="Sahl J."/>
            <person name="Keim P."/>
            <person name="Wagner D."/>
        </authorList>
    </citation>
    <scope>NUCLEOTIDE SEQUENCE [LARGE SCALE GENOMIC DNA]</scope>
    <source>
        <strain evidence="2 3">RF32-BP12</strain>
    </source>
</reference>
<evidence type="ECO:0000256" key="1">
    <source>
        <dbReference type="SAM" id="MobiDB-lite"/>
    </source>
</evidence>
<accession>A0AAP1CBX7</accession>
<evidence type="ECO:0000313" key="2">
    <source>
        <dbReference type="EMBL" id="KVA05786.1"/>
    </source>
</evidence>
<proteinExistence type="predicted"/>
<evidence type="ECO:0000313" key="3">
    <source>
        <dbReference type="Proteomes" id="UP000056450"/>
    </source>
</evidence>
<protein>
    <submittedName>
        <fullName evidence="2">Uncharacterized protein</fullName>
    </submittedName>
</protein>
<sequence>MTGAACAAGAGAPHRTRKTPETLVRRAFADFPAGGFIAPRRVLPCGVKACRSTLRHREHSFPFRPEYAFLFSPPAQYRRERRWPGGLAQPPDRRASAHGTGAIGAAGARAGIPGRAPAPLRLRAHHVPKAGQPAAP</sequence>
<name>A0AAP1CBX7_9BURK</name>
<feature type="region of interest" description="Disordered" evidence="1">
    <location>
        <begin position="82"/>
        <end position="136"/>
    </location>
</feature>
<dbReference type="AlphaFoldDB" id="A0AAP1CBX7"/>
<feature type="compositionally biased region" description="Low complexity" evidence="1">
    <location>
        <begin position="103"/>
        <end position="119"/>
    </location>
</feature>
<organism evidence="2 3">
    <name type="scientific">Burkholderia latens</name>
    <dbReference type="NCBI Taxonomy" id="488446"/>
    <lineage>
        <taxon>Bacteria</taxon>
        <taxon>Pseudomonadati</taxon>
        <taxon>Pseudomonadota</taxon>
        <taxon>Betaproteobacteria</taxon>
        <taxon>Burkholderiales</taxon>
        <taxon>Burkholderiaceae</taxon>
        <taxon>Burkholderia</taxon>
        <taxon>Burkholderia cepacia complex</taxon>
    </lineage>
</organism>
<dbReference type="EMBL" id="LOTQ01000028">
    <property type="protein sequence ID" value="KVA05786.1"/>
    <property type="molecule type" value="Genomic_DNA"/>
</dbReference>
<comment type="caution">
    <text evidence="2">The sequence shown here is derived from an EMBL/GenBank/DDBJ whole genome shotgun (WGS) entry which is preliminary data.</text>
</comment>